<name>A0ABU0Z042_9MICO</name>
<evidence type="ECO:0000313" key="3">
    <source>
        <dbReference type="EMBL" id="MDQ7877166.1"/>
    </source>
</evidence>
<gene>
    <name evidence="3" type="ORF">Q9R08_04170</name>
</gene>
<feature type="region of interest" description="Disordered" evidence="1">
    <location>
        <begin position="1"/>
        <end position="40"/>
    </location>
</feature>
<reference evidence="3 4" key="1">
    <citation type="submission" date="2023-08" db="EMBL/GenBank/DDBJ databases">
        <title>Microbacterium psychrotolerans sp. nov., a psychrotolerant bacterium isolated from soil in Heilongjiang Province, China.</title>
        <authorList>
            <person name="An P."/>
            <person name="Zhao D."/>
            <person name="Xiang H."/>
        </authorList>
    </citation>
    <scope>NUCLEOTIDE SEQUENCE [LARGE SCALE GENOMIC DNA]</scope>
    <source>
        <strain evidence="3 4">QXD-8</strain>
    </source>
</reference>
<keyword evidence="2" id="KW-0472">Membrane</keyword>
<evidence type="ECO:0000256" key="2">
    <source>
        <dbReference type="SAM" id="Phobius"/>
    </source>
</evidence>
<feature type="transmembrane region" description="Helical" evidence="2">
    <location>
        <begin position="51"/>
        <end position="74"/>
    </location>
</feature>
<organism evidence="3 4">
    <name type="scientific">Microbacterium psychrotolerans</name>
    <dbReference type="NCBI Taxonomy" id="3068321"/>
    <lineage>
        <taxon>Bacteria</taxon>
        <taxon>Bacillati</taxon>
        <taxon>Actinomycetota</taxon>
        <taxon>Actinomycetes</taxon>
        <taxon>Micrococcales</taxon>
        <taxon>Microbacteriaceae</taxon>
        <taxon>Microbacterium</taxon>
    </lineage>
</organism>
<dbReference type="EMBL" id="JAVFWO010000001">
    <property type="protein sequence ID" value="MDQ7877166.1"/>
    <property type="molecule type" value="Genomic_DNA"/>
</dbReference>
<protein>
    <submittedName>
        <fullName evidence="3">Peptidase M23</fullName>
    </submittedName>
</protein>
<keyword evidence="2" id="KW-1133">Transmembrane helix</keyword>
<dbReference type="Proteomes" id="UP001235133">
    <property type="component" value="Unassembled WGS sequence"/>
</dbReference>
<evidence type="ECO:0000313" key="4">
    <source>
        <dbReference type="Proteomes" id="UP001235133"/>
    </source>
</evidence>
<keyword evidence="2" id="KW-0812">Transmembrane</keyword>
<feature type="compositionally biased region" description="Basic residues" evidence="1">
    <location>
        <begin position="15"/>
        <end position="40"/>
    </location>
</feature>
<evidence type="ECO:0000256" key="1">
    <source>
        <dbReference type="SAM" id="MobiDB-lite"/>
    </source>
</evidence>
<proteinExistence type="predicted"/>
<keyword evidence="4" id="KW-1185">Reference proteome</keyword>
<sequence length="258" mass="26899">MARSVPSRAGARRPAPAKKRSAPTRAPGGRRRSAAARKRAAAARARRLRTALIVSIVTIAIVTVAGIAAVFTVVGSAARGFGDCAGFALAPGQVAASASQWNDEQLGNAAVIMGAGSDLGLSARDQAIGVMTAMGESSLRNLDHGDWETSGVTNPDGSRTTSIGLFQQQDSWGSREQRMDPYTAATLFYRAMAKAVPDGERLGLAPTLVAHRTQVNADPQHYARYWPAAVRVVEKLSGADTGLAEADADDPSGCRSEG</sequence>
<comment type="caution">
    <text evidence="3">The sequence shown here is derived from an EMBL/GenBank/DDBJ whole genome shotgun (WGS) entry which is preliminary data.</text>
</comment>
<feature type="compositionally biased region" description="Low complexity" evidence="1">
    <location>
        <begin position="1"/>
        <end position="14"/>
    </location>
</feature>
<accession>A0ABU0Z042</accession>
<dbReference type="RefSeq" id="WP_308866569.1">
    <property type="nucleotide sequence ID" value="NZ_JAVFWO010000001.1"/>
</dbReference>